<dbReference type="CDD" id="cd10787">
    <property type="entry name" value="LamB_YcsF_like"/>
    <property type="match status" value="1"/>
</dbReference>
<evidence type="ECO:0000256" key="1">
    <source>
        <dbReference type="HAMAP-Rule" id="MF_00691"/>
    </source>
</evidence>
<protein>
    <recommendedName>
        <fullName evidence="1">5-oxoprolinase subunit A</fullName>
        <shortName evidence="1">5-OPase subunit A</shortName>
        <ecNumber evidence="1">3.5.2.9</ecNumber>
    </recommendedName>
    <alternativeName>
        <fullName evidence="1">5-oxoprolinase (ATP-hydrolyzing) subunit A</fullName>
    </alternativeName>
</protein>
<accession>A0ABT3ZKX3</accession>
<proteinExistence type="inferred from homology"/>
<evidence type="ECO:0000313" key="3">
    <source>
        <dbReference type="Proteomes" id="UP001082899"/>
    </source>
</evidence>
<keyword evidence="1" id="KW-0547">Nucleotide-binding</keyword>
<dbReference type="InterPro" id="IPR011330">
    <property type="entry name" value="Glyco_hydro/deAcase_b/a-brl"/>
</dbReference>
<comment type="subunit">
    <text evidence="1">Forms a complex composed of PxpA, PxpB and PxpC.</text>
</comment>
<dbReference type="RefSeq" id="WP_267846831.1">
    <property type="nucleotide sequence ID" value="NZ_JAPMXC010000001.1"/>
</dbReference>
<organism evidence="2 3">
    <name type="scientific">Robbsia betulipollinis</name>
    <dbReference type="NCBI Taxonomy" id="2981849"/>
    <lineage>
        <taxon>Bacteria</taxon>
        <taxon>Pseudomonadati</taxon>
        <taxon>Pseudomonadota</taxon>
        <taxon>Betaproteobacteria</taxon>
        <taxon>Burkholderiales</taxon>
        <taxon>Burkholderiaceae</taxon>
        <taxon>Robbsia</taxon>
    </lineage>
</organism>
<dbReference type="HAMAP" id="MF_00691">
    <property type="entry name" value="PxpA"/>
    <property type="match status" value="1"/>
</dbReference>
<gene>
    <name evidence="1" type="primary">pxpA</name>
    <name evidence="2" type="ORF">OVY01_07625</name>
</gene>
<dbReference type="EC" id="3.5.2.9" evidence="1"/>
<comment type="function">
    <text evidence="1">Catalyzes the cleavage of 5-oxoproline to form L-glutamate coupled to the hydrolysis of ATP to ADP and inorganic phosphate.</text>
</comment>
<dbReference type="Pfam" id="PF03746">
    <property type="entry name" value="LamB_YcsF"/>
    <property type="match status" value="1"/>
</dbReference>
<dbReference type="PANTHER" id="PTHR30292:SF0">
    <property type="entry name" value="5-OXOPROLINASE SUBUNIT A"/>
    <property type="match status" value="1"/>
</dbReference>
<comment type="catalytic activity">
    <reaction evidence="1">
        <text>5-oxo-L-proline + ATP + 2 H2O = L-glutamate + ADP + phosphate + H(+)</text>
        <dbReference type="Rhea" id="RHEA:10348"/>
        <dbReference type="ChEBI" id="CHEBI:15377"/>
        <dbReference type="ChEBI" id="CHEBI:15378"/>
        <dbReference type="ChEBI" id="CHEBI:29985"/>
        <dbReference type="ChEBI" id="CHEBI:30616"/>
        <dbReference type="ChEBI" id="CHEBI:43474"/>
        <dbReference type="ChEBI" id="CHEBI:58402"/>
        <dbReference type="ChEBI" id="CHEBI:456216"/>
        <dbReference type="EC" id="3.5.2.9"/>
    </reaction>
</comment>
<comment type="caution">
    <text evidence="2">The sequence shown here is derived from an EMBL/GenBank/DDBJ whole genome shotgun (WGS) entry which is preliminary data.</text>
</comment>
<dbReference type="NCBIfam" id="NF003816">
    <property type="entry name" value="PRK05406.1-5"/>
    <property type="match status" value="1"/>
</dbReference>
<dbReference type="Gene3D" id="3.20.20.370">
    <property type="entry name" value="Glycoside hydrolase/deacetylase"/>
    <property type="match status" value="1"/>
</dbReference>
<name>A0ABT3ZKX3_9BURK</name>
<sequence>MKSIDLNCDMGESFGPWVMGDDQTLLRFVSSANLACGFHAGDPMTMRATVRDALALGVAIGAHPGLPDLQGFGRRAMTMTPDEVYALMVYQIGALSGFAQASGSRLRHVKTHGALYQMIVREAALAQAIAAAVRDVDPSLLLIVSTPNLAQAAADAGLRVVHEVYADRTYQPDGTLTPRSQPNAMIVDVERSIDQVRHMVHEGSVIALDGTRVPVRADSVCIHGDQPGAASFAQRVRAGLEADGITICAP</sequence>
<dbReference type="Proteomes" id="UP001082899">
    <property type="component" value="Unassembled WGS sequence"/>
</dbReference>
<evidence type="ECO:0000313" key="2">
    <source>
        <dbReference type="EMBL" id="MCY0387102.1"/>
    </source>
</evidence>
<dbReference type="PANTHER" id="PTHR30292">
    <property type="entry name" value="UNCHARACTERIZED PROTEIN YBGL-RELATED"/>
    <property type="match status" value="1"/>
</dbReference>
<keyword evidence="1" id="KW-0378">Hydrolase</keyword>
<dbReference type="EMBL" id="JAPMXC010000001">
    <property type="protein sequence ID" value="MCY0387102.1"/>
    <property type="molecule type" value="Genomic_DNA"/>
</dbReference>
<dbReference type="SUPFAM" id="SSF88713">
    <property type="entry name" value="Glycoside hydrolase/deacetylase"/>
    <property type="match status" value="1"/>
</dbReference>
<dbReference type="InterPro" id="IPR005501">
    <property type="entry name" value="LamB/YcsF/PxpA-like"/>
</dbReference>
<keyword evidence="3" id="KW-1185">Reference proteome</keyword>
<comment type="similarity">
    <text evidence="1">Belongs to the LamB/PxpA family.</text>
</comment>
<keyword evidence="1" id="KW-0067">ATP-binding</keyword>
<reference evidence="2" key="1">
    <citation type="submission" date="2022-11" db="EMBL/GenBank/DDBJ databases">
        <title>Robbsia betulipollinis sp. nov., isolated from pollen of birch (Betula pendula).</title>
        <authorList>
            <person name="Shi H."/>
            <person name="Ambika Manirajan B."/>
            <person name="Ratering S."/>
            <person name="Geissler-Plaum R."/>
            <person name="Schnell S."/>
        </authorList>
    </citation>
    <scope>NUCLEOTIDE SEQUENCE</scope>
    <source>
        <strain evidence="2">Bb-Pol-6</strain>
    </source>
</reference>
<dbReference type="NCBIfam" id="NF003814">
    <property type="entry name" value="PRK05406.1-3"/>
    <property type="match status" value="1"/>
</dbReference>